<evidence type="ECO:0000313" key="1">
    <source>
        <dbReference type="EMBL" id="KAA6384563.1"/>
    </source>
</evidence>
<dbReference type="AlphaFoldDB" id="A0A5J4VQJ5"/>
<protein>
    <submittedName>
        <fullName evidence="1">Uncharacterized protein</fullName>
    </submittedName>
</protein>
<dbReference type="EMBL" id="SNRW01005699">
    <property type="protein sequence ID" value="KAA6384563.1"/>
    <property type="molecule type" value="Genomic_DNA"/>
</dbReference>
<reference evidence="1 2" key="1">
    <citation type="submission" date="2019-03" db="EMBL/GenBank/DDBJ databases">
        <title>Single cell metagenomics reveals metabolic interactions within the superorganism composed of flagellate Streblomastix strix and complex community of Bacteroidetes bacteria on its surface.</title>
        <authorList>
            <person name="Treitli S.C."/>
            <person name="Kolisko M."/>
            <person name="Husnik F."/>
            <person name="Keeling P."/>
            <person name="Hampl V."/>
        </authorList>
    </citation>
    <scope>NUCLEOTIDE SEQUENCE [LARGE SCALE GENOMIC DNA]</scope>
    <source>
        <strain evidence="1">ST1C</strain>
    </source>
</reference>
<evidence type="ECO:0000313" key="2">
    <source>
        <dbReference type="Proteomes" id="UP000324800"/>
    </source>
</evidence>
<name>A0A5J4VQJ5_9EUKA</name>
<accession>A0A5J4VQJ5</accession>
<dbReference type="Proteomes" id="UP000324800">
    <property type="component" value="Unassembled WGS sequence"/>
</dbReference>
<comment type="caution">
    <text evidence="1">The sequence shown here is derived from an EMBL/GenBank/DDBJ whole genome shotgun (WGS) entry which is preliminary data.</text>
</comment>
<organism evidence="1 2">
    <name type="scientific">Streblomastix strix</name>
    <dbReference type="NCBI Taxonomy" id="222440"/>
    <lineage>
        <taxon>Eukaryota</taxon>
        <taxon>Metamonada</taxon>
        <taxon>Preaxostyla</taxon>
        <taxon>Oxymonadida</taxon>
        <taxon>Streblomastigidae</taxon>
        <taxon>Streblomastix</taxon>
    </lineage>
</organism>
<sequence>MTVSFRISVLFDDLIIISAFTDYPNGMFGDLKIKFKINPNAFVYAQVNPIVSLAKYYAMNKDELLSSEQQKLMDIDLFFRNWSLTFQYTKQFTQLGCTADLITSIRAEQLTPSGLKNLVCEIAPVTISMMNYVVTEVTANIAGYKATDICLNRVRAFYSTRPFVVPAQRVEIWPFPTSVTLTRTRTSQNIPLSHVSDFVLLFTKDARCTICFENSHNQNMQLTTCVRNFSEMSMNITDYQFFHLQLNASNLDLLFKQSMSLKMHQQLQEILQQEDLIHIQIQLLSWVHYNVRETVMKLQLLMALIQ</sequence>
<proteinExistence type="predicted"/>
<dbReference type="OrthoDB" id="10500762at2759"/>
<gene>
    <name evidence="1" type="ORF">EZS28_019910</name>
</gene>